<dbReference type="InterPro" id="IPR013525">
    <property type="entry name" value="ABC2_TM"/>
</dbReference>
<comment type="caution">
    <text evidence="13">The sequence shown here is derived from an EMBL/GenBank/DDBJ whole genome shotgun (WGS) entry which is preliminary data.</text>
</comment>
<evidence type="ECO:0000256" key="10">
    <source>
        <dbReference type="ARBA" id="ARBA00023136"/>
    </source>
</evidence>
<evidence type="ECO:0000256" key="2">
    <source>
        <dbReference type="ARBA" id="ARBA00007783"/>
    </source>
</evidence>
<keyword evidence="9" id="KW-0625">Polysaccharide transport</keyword>
<comment type="caution">
    <text evidence="11">Lacks conserved residue(s) required for the propagation of feature annotation.</text>
</comment>
<evidence type="ECO:0000256" key="3">
    <source>
        <dbReference type="ARBA" id="ARBA00022448"/>
    </source>
</evidence>
<evidence type="ECO:0000313" key="13">
    <source>
        <dbReference type="EMBL" id="MTH77841.1"/>
    </source>
</evidence>
<dbReference type="PRINTS" id="PR00164">
    <property type="entry name" value="ABC2TRNSPORT"/>
</dbReference>
<dbReference type="AlphaFoldDB" id="A0A6L6JD45"/>
<accession>A0A6L6JD45</accession>
<evidence type="ECO:0000256" key="5">
    <source>
        <dbReference type="ARBA" id="ARBA00022597"/>
    </source>
</evidence>
<dbReference type="EMBL" id="WMIE01000003">
    <property type="protein sequence ID" value="MTH77841.1"/>
    <property type="molecule type" value="Genomic_DNA"/>
</dbReference>
<evidence type="ECO:0000256" key="7">
    <source>
        <dbReference type="ARBA" id="ARBA00022903"/>
    </source>
</evidence>
<evidence type="ECO:0000259" key="12">
    <source>
        <dbReference type="PROSITE" id="PS51012"/>
    </source>
</evidence>
<evidence type="ECO:0000256" key="11">
    <source>
        <dbReference type="RuleBase" id="RU361157"/>
    </source>
</evidence>
<name>A0A6L6JD45_9RHOB</name>
<feature type="transmembrane region" description="Helical" evidence="11">
    <location>
        <begin position="102"/>
        <end position="126"/>
    </location>
</feature>
<comment type="similarity">
    <text evidence="2 11">Belongs to the ABC-2 integral membrane protein family.</text>
</comment>
<feature type="transmembrane region" description="Helical" evidence="11">
    <location>
        <begin position="169"/>
        <end position="187"/>
    </location>
</feature>
<dbReference type="GO" id="GO:0015774">
    <property type="term" value="P:polysaccharide transport"/>
    <property type="evidence" value="ECO:0007669"/>
    <property type="project" value="UniProtKB-KW"/>
</dbReference>
<feature type="transmembrane region" description="Helical" evidence="11">
    <location>
        <begin position="224"/>
        <end position="241"/>
    </location>
</feature>
<evidence type="ECO:0000256" key="8">
    <source>
        <dbReference type="ARBA" id="ARBA00022989"/>
    </source>
</evidence>
<evidence type="ECO:0000256" key="6">
    <source>
        <dbReference type="ARBA" id="ARBA00022692"/>
    </source>
</evidence>
<keyword evidence="3 11" id="KW-0813">Transport</keyword>
<dbReference type="InterPro" id="IPR000412">
    <property type="entry name" value="ABC_2_transport"/>
</dbReference>
<dbReference type="PROSITE" id="PS51012">
    <property type="entry name" value="ABC_TM2"/>
    <property type="match status" value="1"/>
</dbReference>
<keyword evidence="4 11" id="KW-1003">Cell membrane</keyword>
<organism evidence="13 14">
    <name type="scientific">Paracoccus aestuariivivens</name>
    <dbReference type="NCBI Taxonomy" id="1820333"/>
    <lineage>
        <taxon>Bacteria</taxon>
        <taxon>Pseudomonadati</taxon>
        <taxon>Pseudomonadota</taxon>
        <taxon>Alphaproteobacteria</taxon>
        <taxon>Rhodobacterales</taxon>
        <taxon>Paracoccaceae</taxon>
        <taxon>Paracoccus</taxon>
    </lineage>
</organism>
<reference evidence="13 14" key="1">
    <citation type="submission" date="2019-11" db="EMBL/GenBank/DDBJ databases">
        <authorList>
            <person name="Dong K."/>
        </authorList>
    </citation>
    <scope>NUCLEOTIDE SEQUENCE [LARGE SCALE GENOMIC DNA]</scope>
    <source>
        <strain evidence="13 14">NBRC 111993</strain>
    </source>
</reference>
<evidence type="ECO:0000313" key="14">
    <source>
        <dbReference type="Proteomes" id="UP000478183"/>
    </source>
</evidence>
<keyword evidence="8 11" id="KW-1133">Transmembrane helix</keyword>
<dbReference type="Proteomes" id="UP000478183">
    <property type="component" value="Unassembled WGS sequence"/>
</dbReference>
<comment type="subcellular location">
    <subcellularLocation>
        <location evidence="11">Cell inner membrane</location>
        <topology evidence="11">Multi-pass membrane protein</topology>
    </subcellularLocation>
    <subcellularLocation>
        <location evidence="1">Cell membrane</location>
        <topology evidence="1">Multi-pass membrane protein</topology>
    </subcellularLocation>
</comment>
<proteinExistence type="inferred from homology"/>
<dbReference type="InterPro" id="IPR047817">
    <property type="entry name" value="ABC2_TM_bact-type"/>
</dbReference>
<dbReference type="PANTHER" id="PTHR30413:SF10">
    <property type="entry name" value="CAPSULE POLYSACCHARIDE EXPORT INNER-MEMBRANE PROTEIN CTRC"/>
    <property type="match status" value="1"/>
</dbReference>
<dbReference type="PANTHER" id="PTHR30413">
    <property type="entry name" value="INNER MEMBRANE TRANSPORT PERMEASE"/>
    <property type="match status" value="1"/>
</dbReference>
<feature type="transmembrane region" description="Helical" evidence="11">
    <location>
        <begin position="138"/>
        <end position="157"/>
    </location>
</feature>
<evidence type="ECO:0000256" key="4">
    <source>
        <dbReference type="ARBA" id="ARBA00022475"/>
    </source>
</evidence>
<sequence length="250" mass="27927">MMRILIALILREIATTYGKSAGGYVWALLEPVLGILLLTIVFSMMLAQPALGTNFPLFYATGLLPFTMYNDLQSKVAGSIRYSRPFLAYPSVTYLDAMLARVILNALTHAVVFTIVVVGIFVIYQLPVVVHVGEVAEGMIMIVALSIGVGTLNCYLMTAFPVWERTWGILNRPLFLASGIFFLYDVMPAEAQRLLWYNPVLHCVSQLRKGIYPMYDASFISAEYVFGVSFVLTAMGLLLLVRNHRNLLER</sequence>
<feature type="domain" description="ABC transmembrane type-2" evidence="12">
    <location>
        <begin position="22"/>
        <end position="243"/>
    </location>
</feature>
<dbReference type="GO" id="GO:0140359">
    <property type="term" value="F:ABC-type transporter activity"/>
    <property type="evidence" value="ECO:0007669"/>
    <property type="project" value="InterPro"/>
</dbReference>
<keyword evidence="6 11" id="KW-0812">Transmembrane</keyword>
<keyword evidence="14" id="KW-1185">Reference proteome</keyword>
<keyword evidence="7" id="KW-0972">Capsule biogenesis/degradation</keyword>
<gene>
    <name evidence="13" type="ORF">GL286_08895</name>
</gene>
<evidence type="ECO:0000256" key="1">
    <source>
        <dbReference type="ARBA" id="ARBA00004651"/>
    </source>
</evidence>
<dbReference type="GO" id="GO:0043190">
    <property type="term" value="C:ATP-binding cassette (ABC) transporter complex"/>
    <property type="evidence" value="ECO:0007669"/>
    <property type="project" value="InterPro"/>
</dbReference>
<protein>
    <recommendedName>
        <fullName evidence="11">Transport permease protein</fullName>
    </recommendedName>
</protein>
<dbReference type="GO" id="GO:0015920">
    <property type="term" value="P:lipopolysaccharide transport"/>
    <property type="evidence" value="ECO:0007669"/>
    <property type="project" value="TreeGrafter"/>
</dbReference>
<keyword evidence="5" id="KW-0762">Sugar transport</keyword>
<evidence type="ECO:0000256" key="9">
    <source>
        <dbReference type="ARBA" id="ARBA00023047"/>
    </source>
</evidence>
<dbReference type="OrthoDB" id="8479094at2"/>
<keyword evidence="10 11" id="KW-0472">Membrane</keyword>
<dbReference type="Pfam" id="PF01061">
    <property type="entry name" value="ABC2_membrane"/>
    <property type="match status" value="1"/>
</dbReference>
<feature type="transmembrane region" description="Helical" evidence="11">
    <location>
        <begin position="24"/>
        <end position="47"/>
    </location>
</feature>